<feature type="region of interest" description="Disordered" evidence="1">
    <location>
        <begin position="177"/>
        <end position="216"/>
    </location>
</feature>
<evidence type="ECO:0000313" key="2">
    <source>
        <dbReference type="EMBL" id="KAL3106892.1"/>
    </source>
</evidence>
<evidence type="ECO:0000313" key="3">
    <source>
        <dbReference type="Proteomes" id="UP001620626"/>
    </source>
</evidence>
<gene>
    <name evidence="2" type="ORF">niasHT_010807</name>
</gene>
<dbReference type="EMBL" id="JBICBT010000631">
    <property type="protein sequence ID" value="KAL3106892.1"/>
    <property type="molecule type" value="Genomic_DNA"/>
</dbReference>
<keyword evidence="3" id="KW-1185">Reference proteome</keyword>
<organism evidence="2 3">
    <name type="scientific">Heterodera trifolii</name>
    <dbReference type="NCBI Taxonomy" id="157864"/>
    <lineage>
        <taxon>Eukaryota</taxon>
        <taxon>Metazoa</taxon>
        <taxon>Ecdysozoa</taxon>
        <taxon>Nematoda</taxon>
        <taxon>Chromadorea</taxon>
        <taxon>Rhabditida</taxon>
        <taxon>Tylenchina</taxon>
        <taxon>Tylenchomorpha</taxon>
        <taxon>Tylenchoidea</taxon>
        <taxon>Heteroderidae</taxon>
        <taxon>Heteroderinae</taxon>
        <taxon>Heterodera</taxon>
    </lineage>
</organism>
<protein>
    <submittedName>
        <fullName evidence="2">Uncharacterized protein</fullName>
    </submittedName>
</protein>
<comment type="caution">
    <text evidence="2">The sequence shown here is derived from an EMBL/GenBank/DDBJ whole genome shotgun (WGS) entry which is preliminary data.</text>
</comment>
<name>A0ABD2KVC3_9BILA</name>
<sequence>MLQFTQAIRQTKGLIVCILKFEGITQNRRRNTARCADRSLSHITCDKTNKHCPTNKKCNYLPRSGAHRWWCCPSKHTSRTCPNGLRPRNQHCVLSRMNRSDGKKKKALFCKQNEMCFKAWWEFASGYGLCCKAYICHDGTKANGPCGEQCQGQGVCRKFQLYKKGIKINGKFVKKCCGGGKRHERTEKQRNESEEKEKDEEKWEAPFAGEEKMETK</sequence>
<feature type="compositionally biased region" description="Basic and acidic residues" evidence="1">
    <location>
        <begin position="184"/>
        <end position="216"/>
    </location>
</feature>
<reference evidence="2 3" key="1">
    <citation type="submission" date="2024-10" db="EMBL/GenBank/DDBJ databases">
        <authorList>
            <person name="Kim D."/>
        </authorList>
    </citation>
    <scope>NUCLEOTIDE SEQUENCE [LARGE SCALE GENOMIC DNA]</scope>
    <source>
        <strain evidence="2">BH-2024</strain>
    </source>
</reference>
<evidence type="ECO:0000256" key="1">
    <source>
        <dbReference type="SAM" id="MobiDB-lite"/>
    </source>
</evidence>
<accession>A0ABD2KVC3</accession>
<dbReference type="Proteomes" id="UP001620626">
    <property type="component" value="Unassembled WGS sequence"/>
</dbReference>
<proteinExistence type="predicted"/>
<dbReference type="AlphaFoldDB" id="A0ABD2KVC3"/>